<evidence type="ECO:0000313" key="1">
    <source>
        <dbReference type="EMBL" id="PIR26951.1"/>
    </source>
</evidence>
<dbReference type="AlphaFoldDB" id="A0A2H0PY17"/>
<dbReference type="Proteomes" id="UP000236846">
    <property type="component" value="Unassembled WGS sequence"/>
</dbReference>
<dbReference type="InterPro" id="IPR036567">
    <property type="entry name" value="RHF-like"/>
</dbReference>
<evidence type="ECO:0000313" key="2">
    <source>
        <dbReference type="Proteomes" id="UP000236846"/>
    </source>
</evidence>
<dbReference type="NCBIfam" id="TIGR00741">
    <property type="entry name" value="yfiA"/>
    <property type="match status" value="1"/>
</dbReference>
<organism evidence="1 2">
    <name type="scientific">Candidatus Brennerbacteria bacterium CG11_big_fil_rev_8_21_14_0_20_43_10</name>
    <dbReference type="NCBI Taxonomy" id="1974523"/>
    <lineage>
        <taxon>Bacteria</taxon>
        <taxon>Candidatus Brenneribacteriota</taxon>
    </lineage>
</organism>
<protein>
    <submittedName>
        <fullName evidence="1">Ribosomal subunit interface protein</fullName>
    </submittedName>
</protein>
<comment type="caution">
    <text evidence="1">The sequence shown here is derived from an EMBL/GenBank/DDBJ whole genome shotgun (WGS) entry which is preliminary data.</text>
</comment>
<name>A0A2H0PY17_9BACT</name>
<dbReference type="EMBL" id="PCXE01000008">
    <property type="protein sequence ID" value="PIR26951.1"/>
    <property type="molecule type" value="Genomic_DNA"/>
</dbReference>
<proteinExistence type="predicted"/>
<gene>
    <name evidence="1" type="primary">raiA</name>
    <name evidence="1" type="ORF">COV41_00260</name>
</gene>
<dbReference type="SUPFAM" id="SSF69754">
    <property type="entry name" value="Ribosome binding protein Y (YfiA homologue)"/>
    <property type="match status" value="1"/>
</dbReference>
<dbReference type="InterPro" id="IPR003489">
    <property type="entry name" value="RHF/RaiA"/>
</dbReference>
<accession>A0A2H0PY17</accession>
<dbReference type="Pfam" id="PF02482">
    <property type="entry name" value="Ribosomal_S30AE"/>
    <property type="match status" value="1"/>
</dbReference>
<sequence length="122" mass="14495">MRIKFSFRKINVTQALKDYIIQRFEKVARAAERYDGDPLFEFSAHRVTQHREGDVFEITVTVRAPRKICVNTERAADMYFAIDKIALELVRQLEQGKGKPIERWRRAARKFKEILLRQTPKE</sequence>
<reference evidence="1 2" key="1">
    <citation type="submission" date="2017-09" db="EMBL/GenBank/DDBJ databases">
        <title>Depth-based differentiation of microbial function through sediment-hosted aquifers and enrichment of novel symbionts in the deep terrestrial subsurface.</title>
        <authorList>
            <person name="Probst A.J."/>
            <person name="Ladd B."/>
            <person name="Jarett J.K."/>
            <person name="Geller-Mcgrath D.E."/>
            <person name="Sieber C.M."/>
            <person name="Emerson J.B."/>
            <person name="Anantharaman K."/>
            <person name="Thomas B.C."/>
            <person name="Malmstrom R."/>
            <person name="Stieglmeier M."/>
            <person name="Klingl A."/>
            <person name="Woyke T."/>
            <person name="Ryan C.M."/>
            <person name="Banfield J.F."/>
        </authorList>
    </citation>
    <scope>NUCLEOTIDE SEQUENCE [LARGE SCALE GENOMIC DNA]</scope>
    <source>
        <strain evidence="1">CG11_big_fil_rev_8_21_14_0_20_43_10</strain>
    </source>
</reference>
<dbReference type="Gene3D" id="3.30.160.100">
    <property type="entry name" value="Ribosome hibernation promotion factor-like"/>
    <property type="match status" value="1"/>
</dbReference>